<protein>
    <submittedName>
        <fullName evidence="1">Uncharacterized protein</fullName>
    </submittedName>
</protein>
<comment type="caution">
    <text evidence="1">The sequence shown here is derived from an EMBL/GenBank/DDBJ whole genome shotgun (WGS) entry which is preliminary data.</text>
</comment>
<evidence type="ECO:0000313" key="1">
    <source>
        <dbReference type="EMBL" id="KAL0003664.1"/>
    </source>
</evidence>
<organism evidence="1 2">
    <name type="scientific">Lithocarpus litseifolius</name>
    <dbReference type="NCBI Taxonomy" id="425828"/>
    <lineage>
        <taxon>Eukaryota</taxon>
        <taxon>Viridiplantae</taxon>
        <taxon>Streptophyta</taxon>
        <taxon>Embryophyta</taxon>
        <taxon>Tracheophyta</taxon>
        <taxon>Spermatophyta</taxon>
        <taxon>Magnoliopsida</taxon>
        <taxon>eudicotyledons</taxon>
        <taxon>Gunneridae</taxon>
        <taxon>Pentapetalae</taxon>
        <taxon>rosids</taxon>
        <taxon>fabids</taxon>
        <taxon>Fagales</taxon>
        <taxon>Fagaceae</taxon>
        <taxon>Lithocarpus</taxon>
    </lineage>
</organism>
<dbReference type="EMBL" id="JAZDWU010000004">
    <property type="protein sequence ID" value="KAL0003664.1"/>
    <property type="molecule type" value="Genomic_DNA"/>
</dbReference>
<proteinExistence type="predicted"/>
<keyword evidence="2" id="KW-1185">Reference proteome</keyword>
<name>A0AAW2D0Q9_9ROSI</name>
<sequence length="419" mass="46278">MGGIRSFFIESKLFQLVVEEGGNFFALRIFERGKYFMKSVFMGKNAALWLMKSIEHMVIGVNPKQFFTLREGDTAYTLQWGSNSFGQFLLVSELKAGGLRRSVIIPEGKGRHGWKVFGLELRKMLEPSQYALGHSGHAKLIPQTQKRNSVVHPSRSFAETVKGPVQAKDNIQSIHNTKDAGQNIIDGAVGEKQQDRTKETMVVALEQFRNQVVDVPVVQPGTAAVRGGEGRERSINLDINLGAKLSMQNKRRSPLSFSLNSNGIEKGKGRDLRESRWFGKGLIVEVAENGKRRVYWDNSKGGKSSFKWVIRAVTEQKEEVGISLGPKHTEAHCVSNSSPMSTSPCHLEAGECSNSFLNPDPSTFYPDGLEENITVSPSGLMAPVEMRSENDGSFSVSQLHVASPATVMQTEVYVAVSLE</sequence>
<gene>
    <name evidence="1" type="ORF">SO802_011225</name>
</gene>
<evidence type="ECO:0000313" key="2">
    <source>
        <dbReference type="Proteomes" id="UP001459277"/>
    </source>
</evidence>
<dbReference type="AlphaFoldDB" id="A0AAW2D0Q9"/>
<reference evidence="1 2" key="1">
    <citation type="submission" date="2024-01" db="EMBL/GenBank/DDBJ databases">
        <title>A telomere-to-telomere, gap-free genome of sweet tea (Lithocarpus litseifolius).</title>
        <authorList>
            <person name="Zhou J."/>
        </authorList>
    </citation>
    <scope>NUCLEOTIDE SEQUENCE [LARGE SCALE GENOMIC DNA]</scope>
    <source>
        <strain evidence="1">Zhou-2022a</strain>
        <tissue evidence="1">Leaf</tissue>
    </source>
</reference>
<dbReference type="Proteomes" id="UP001459277">
    <property type="component" value="Unassembled WGS sequence"/>
</dbReference>
<accession>A0AAW2D0Q9</accession>